<sequence length="68" mass="7803">MWGMDILGPFLIAKGQVKFLLVAIDYFTKWIEVKPLATTTANNVQKFTWKNIICRYNLPNAITTNNGR</sequence>
<reference evidence="2 3" key="1">
    <citation type="journal article" date="2012" name="Nat. Biotechnol.">
        <title>Draft genome sequence of pigeonpea (Cajanus cajan), an orphan legume crop of resource-poor farmers.</title>
        <authorList>
            <person name="Varshney R.K."/>
            <person name="Chen W."/>
            <person name="Li Y."/>
            <person name="Bharti A.K."/>
            <person name="Saxena R.K."/>
            <person name="Schlueter J.A."/>
            <person name="Donoghue M.T."/>
            <person name="Azam S."/>
            <person name="Fan G."/>
            <person name="Whaley A.M."/>
            <person name="Farmer A.D."/>
            <person name="Sheridan J."/>
            <person name="Iwata A."/>
            <person name="Tuteja R."/>
            <person name="Penmetsa R.V."/>
            <person name="Wu W."/>
            <person name="Upadhyaya H.D."/>
            <person name="Yang S.P."/>
            <person name="Shah T."/>
            <person name="Saxena K.B."/>
            <person name="Michael T."/>
            <person name="McCombie W.R."/>
            <person name="Yang B."/>
            <person name="Zhang G."/>
            <person name="Yang H."/>
            <person name="Wang J."/>
            <person name="Spillane C."/>
            <person name="Cook D.R."/>
            <person name="May G.D."/>
            <person name="Xu X."/>
            <person name="Jackson S.A."/>
        </authorList>
    </citation>
    <scope>NUCLEOTIDE SEQUENCE [LARGE SCALE GENOMIC DNA]</scope>
    <source>
        <strain evidence="3">cv. Asha</strain>
    </source>
</reference>
<dbReference type="Gene3D" id="3.30.420.10">
    <property type="entry name" value="Ribonuclease H-like superfamily/Ribonuclease H"/>
    <property type="match status" value="1"/>
</dbReference>
<evidence type="ECO:0000313" key="3">
    <source>
        <dbReference type="Proteomes" id="UP000075243"/>
    </source>
</evidence>
<dbReference type="InterPro" id="IPR001584">
    <property type="entry name" value="Integrase_cat-core"/>
</dbReference>
<dbReference type="GO" id="GO:0003676">
    <property type="term" value="F:nucleic acid binding"/>
    <property type="evidence" value="ECO:0007669"/>
    <property type="project" value="InterPro"/>
</dbReference>
<proteinExistence type="predicted"/>
<name>A0A151SIB5_CAJCA</name>
<keyword evidence="3" id="KW-1185">Reference proteome</keyword>
<dbReference type="PROSITE" id="PS50994">
    <property type="entry name" value="INTEGRASE"/>
    <property type="match status" value="1"/>
</dbReference>
<organism evidence="2 3">
    <name type="scientific">Cajanus cajan</name>
    <name type="common">Pigeon pea</name>
    <name type="synonym">Cajanus indicus</name>
    <dbReference type="NCBI Taxonomy" id="3821"/>
    <lineage>
        <taxon>Eukaryota</taxon>
        <taxon>Viridiplantae</taxon>
        <taxon>Streptophyta</taxon>
        <taxon>Embryophyta</taxon>
        <taxon>Tracheophyta</taxon>
        <taxon>Spermatophyta</taxon>
        <taxon>Magnoliopsida</taxon>
        <taxon>eudicotyledons</taxon>
        <taxon>Gunneridae</taxon>
        <taxon>Pentapetalae</taxon>
        <taxon>rosids</taxon>
        <taxon>fabids</taxon>
        <taxon>Fabales</taxon>
        <taxon>Fabaceae</taxon>
        <taxon>Papilionoideae</taxon>
        <taxon>50 kb inversion clade</taxon>
        <taxon>NPAAA clade</taxon>
        <taxon>indigoferoid/millettioid clade</taxon>
        <taxon>Phaseoleae</taxon>
        <taxon>Cajanus</taxon>
    </lineage>
</organism>
<gene>
    <name evidence="2" type="ORF">KK1_000767</name>
</gene>
<dbReference type="Gramene" id="C.cajan_00747.t">
    <property type="protein sequence ID" value="C.cajan_00747.t.cds1"/>
    <property type="gene ID" value="C.cajan_00747"/>
</dbReference>
<dbReference type="Proteomes" id="UP000075243">
    <property type="component" value="Chromosome 11"/>
</dbReference>
<dbReference type="GO" id="GO:0015074">
    <property type="term" value="P:DNA integration"/>
    <property type="evidence" value="ECO:0007669"/>
    <property type="project" value="InterPro"/>
</dbReference>
<dbReference type="EMBL" id="CM003613">
    <property type="protein sequence ID" value="KYP54576.1"/>
    <property type="molecule type" value="Genomic_DNA"/>
</dbReference>
<dbReference type="SUPFAM" id="SSF53098">
    <property type="entry name" value="Ribonuclease H-like"/>
    <property type="match status" value="1"/>
</dbReference>
<feature type="domain" description="Integrase catalytic" evidence="1">
    <location>
        <begin position="1"/>
        <end position="68"/>
    </location>
</feature>
<dbReference type="InterPro" id="IPR036397">
    <property type="entry name" value="RNaseH_sf"/>
</dbReference>
<dbReference type="InterPro" id="IPR012337">
    <property type="entry name" value="RNaseH-like_sf"/>
</dbReference>
<dbReference type="AlphaFoldDB" id="A0A151SIB5"/>
<evidence type="ECO:0000259" key="1">
    <source>
        <dbReference type="PROSITE" id="PS50994"/>
    </source>
</evidence>
<protein>
    <recommendedName>
        <fullName evidence="1">Integrase catalytic domain-containing protein</fullName>
    </recommendedName>
</protein>
<accession>A0A151SIB5</accession>
<evidence type="ECO:0000313" key="2">
    <source>
        <dbReference type="EMBL" id="KYP54576.1"/>
    </source>
</evidence>